<dbReference type="PROSITE" id="PS51257">
    <property type="entry name" value="PROKAR_LIPOPROTEIN"/>
    <property type="match status" value="1"/>
</dbReference>
<reference evidence="2 3" key="1">
    <citation type="submission" date="2019-12" db="EMBL/GenBank/DDBJ databases">
        <authorList>
            <person name="Lee S.D."/>
        </authorList>
    </citation>
    <scope>NUCLEOTIDE SEQUENCE [LARGE SCALE GENOMIC DNA]</scope>
    <source>
        <strain evidence="2 3">GH3-10</strain>
    </source>
</reference>
<keyword evidence="3" id="KW-1185">Reference proteome</keyword>
<keyword evidence="1" id="KW-0732">Signal</keyword>
<feature type="chain" id="PRO_5033047234" evidence="1">
    <location>
        <begin position="21"/>
        <end position="166"/>
    </location>
</feature>
<dbReference type="Proteomes" id="UP000461409">
    <property type="component" value="Unassembled WGS sequence"/>
</dbReference>
<dbReference type="AlphaFoldDB" id="A0A844XD92"/>
<organism evidence="2 3">
    <name type="scientific">Aurantiacibacter rhizosphaerae</name>
    <dbReference type="NCBI Taxonomy" id="2691582"/>
    <lineage>
        <taxon>Bacteria</taxon>
        <taxon>Pseudomonadati</taxon>
        <taxon>Pseudomonadota</taxon>
        <taxon>Alphaproteobacteria</taxon>
        <taxon>Sphingomonadales</taxon>
        <taxon>Erythrobacteraceae</taxon>
        <taxon>Aurantiacibacter</taxon>
    </lineage>
</organism>
<reference evidence="2 3" key="2">
    <citation type="submission" date="2020-02" db="EMBL/GenBank/DDBJ databases">
        <title>Erythrobacter dongmakensis sp. nov., isolated from a tidal mudflat.</title>
        <authorList>
            <person name="Kim I.S."/>
        </authorList>
    </citation>
    <scope>NUCLEOTIDE SEQUENCE [LARGE SCALE GENOMIC DNA]</scope>
    <source>
        <strain evidence="2 3">GH3-10</strain>
    </source>
</reference>
<dbReference type="RefSeq" id="WP_160486114.1">
    <property type="nucleotide sequence ID" value="NZ_WUBR01000002.1"/>
</dbReference>
<accession>A0A844XD92</accession>
<evidence type="ECO:0000256" key="1">
    <source>
        <dbReference type="SAM" id="SignalP"/>
    </source>
</evidence>
<name>A0A844XD92_9SPHN</name>
<dbReference type="EMBL" id="WUBR01000002">
    <property type="protein sequence ID" value="MWV28521.1"/>
    <property type="molecule type" value="Genomic_DNA"/>
</dbReference>
<proteinExistence type="predicted"/>
<protein>
    <submittedName>
        <fullName evidence="2">Uncharacterized protein</fullName>
    </submittedName>
</protein>
<evidence type="ECO:0000313" key="2">
    <source>
        <dbReference type="EMBL" id="MWV28521.1"/>
    </source>
</evidence>
<comment type="caution">
    <text evidence="2">The sequence shown here is derived from an EMBL/GenBank/DDBJ whole genome shotgun (WGS) entry which is preliminary data.</text>
</comment>
<gene>
    <name evidence="2" type="ORF">GRF63_11460</name>
</gene>
<evidence type="ECO:0000313" key="3">
    <source>
        <dbReference type="Proteomes" id="UP000461409"/>
    </source>
</evidence>
<sequence>MVQVFRLLPLALFPLVAACAATGDEYPSLSTRDIERTGGVMEVEPAPPPPQPAPEKLATLDELAATARAAHAQFLAAAPRARSLAASASGAAPGSERWAVAQVAIADLESKRSEVMIALADIDRIFVEAATSAQDTDSVTAVRTEIDALVAEENAVISGLLATVGR</sequence>
<feature type="signal peptide" evidence="1">
    <location>
        <begin position="1"/>
        <end position="20"/>
    </location>
</feature>